<accession>A0A3P5YFU7</accession>
<gene>
    <name evidence="2" type="ORF">BRAA09T39266Z</name>
</gene>
<protein>
    <recommendedName>
        <fullName evidence="1">Reverse transcriptase zinc-binding domain-containing protein</fullName>
    </recommendedName>
</protein>
<evidence type="ECO:0000313" key="2">
    <source>
        <dbReference type="EMBL" id="VDC61655.1"/>
    </source>
</evidence>
<evidence type="ECO:0000259" key="1">
    <source>
        <dbReference type="Pfam" id="PF13966"/>
    </source>
</evidence>
<sequence>MGPTAEEDQDLFVSDLLCRGTMNQGEGRNITEAQRISEQTVNKEICASKVSPKMQLFTWKIINGALPLGENLAKRGMLNNISSCGYQGESINHIIFGCSIARQVWALANVPTPQFGFDGRN</sequence>
<dbReference type="Pfam" id="PF13966">
    <property type="entry name" value="zf-RVT"/>
    <property type="match status" value="1"/>
</dbReference>
<dbReference type="AlphaFoldDB" id="A0A3P5YFU7"/>
<dbReference type="InterPro" id="IPR026960">
    <property type="entry name" value="RVT-Znf"/>
</dbReference>
<name>A0A3P5YFU7_BRACM</name>
<reference evidence="2" key="1">
    <citation type="submission" date="2018-11" db="EMBL/GenBank/DDBJ databases">
        <authorList>
            <consortium name="Genoscope - CEA"/>
            <person name="William W."/>
        </authorList>
    </citation>
    <scope>NUCLEOTIDE SEQUENCE</scope>
</reference>
<dbReference type="EMBL" id="LR031568">
    <property type="protein sequence ID" value="VDC61655.1"/>
    <property type="molecule type" value="Genomic_DNA"/>
</dbReference>
<feature type="domain" description="Reverse transcriptase zinc-binding" evidence="1">
    <location>
        <begin position="36"/>
        <end position="105"/>
    </location>
</feature>
<proteinExistence type="predicted"/>
<organism evidence="2">
    <name type="scientific">Brassica campestris</name>
    <name type="common">Field mustard</name>
    <dbReference type="NCBI Taxonomy" id="3711"/>
    <lineage>
        <taxon>Eukaryota</taxon>
        <taxon>Viridiplantae</taxon>
        <taxon>Streptophyta</taxon>
        <taxon>Embryophyta</taxon>
        <taxon>Tracheophyta</taxon>
        <taxon>Spermatophyta</taxon>
        <taxon>Magnoliopsida</taxon>
        <taxon>eudicotyledons</taxon>
        <taxon>Gunneridae</taxon>
        <taxon>Pentapetalae</taxon>
        <taxon>rosids</taxon>
        <taxon>malvids</taxon>
        <taxon>Brassicales</taxon>
        <taxon>Brassicaceae</taxon>
        <taxon>Brassiceae</taxon>
        <taxon>Brassica</taxon>
    </lineage>
</organism>